<keyword evidence="5" id="KW-0676">Redox-active center</keyword>
<dbReference type="AlphaFoldDB" id="J8LQX6"/>
<gene>
    <name evidence="9" type="ORF">SU7_0336</name>
</gene>
<dbReference type="InterPro" id="IPR002109">
    <property type="entry name" value="Glutaredoxin"/>
</dbReference>
<keyword evidence="10" id="KW-1185">Reference proteome</keyword>
<comment type="caution">
    <text evidence="9">The sequence shown here is derived from an EMBL/GenBank/DDBJ whole genome shotgun (WGS) entry which is preliminary data.</text>
</comment>
<dbReference type="Gene3D" id="3.40.30.10">
    <property type="entry name" value="Glutaredoxin"/>
    <property type="match status" value="1"/>
</dbReference>
<sequence length="110" mass="12209">MVSQETIEHVKKLIAQKEVFVASKTYCPYCHAALNTLFGKLKVPKSKALVLQLNEMDDGAEIQAALYEINGQRTVPNIYINGKHIGGNDDLQELLETGELEDLLEPILAN</sequence>
<reference evidence="9 10" key="1">
    <citation type="journal article" date="2013" name="BMC Genomics">
        <title>High quality de novo sequencing and assembly of the Saccharomyces arboricolus genome.</title>
        <authorList>
            <person name="Liti G."/>
            <person name="Nguyen Ba A.N."/>
            <person name="Blythe M."/>
            <person name="Mueller C.A."/>
            <person name="Bergstroem A."/>
            <person name="Cubillos F.A."/>
            <person name="Dafhnis-Calas F."/>
            <person name="Khoshraftar S."/>
            <person name="Malla S."/>
            <person name="Mehta N."/>
            <person name="Siow C.C."/>
            <person name="Warringer J."/>
            <person name="Moses A.M."/>
            <person name="Louis E.J."/>
            <person name="Nieduszynski C.A."/>
        </authorList>
    </citation>
    <scope>NUCLEOTIDE SEQUENCE [LARGE SCALE GENOMIC DNA]</scope>
    <source>
        <strain evidence="10">H-6 / AS 2.3317 / CBS 10644</strain>
    </source>
</reference>
<dbReference type="NCBIfam" id="TIGR02180">
    <property type="entry name" value="GRX_euk"/>
    <property type="match status" value="1"/>
</dbReference>
<organism evidence="9 10">
    <name type="scientific">Saccharomyces arboricola (strain H-6 / AS 2.3317 / CBS 10644)</name>
    <name type="common">Yeast</name>
    <dbReference type="NCBI Taxonomy" id="1160507"/>
    <lineage>
        <taxon>Eukaryota</taxon>
        <taxon>Fungi</taxon>
        <taxon>Dikarya</taxon>
        <taxon>Ascomycota</taxon>
        <taxon>Saccharomycotina</taxon>
        <taxon>Saccharomycetes</taxon>
        <taxon>Saccharomycetales</taxon>
        <taxon>Saccharomycetaceae</taxon>
        <taxon>Saccharomyces</taxon>
    </lineage>
</organism>
<keyword evidence="3" id="KW-0249">Electron transport</keyword>
<dbReference type="InterPro" id="IPR011899">
    <property type="entry name" value="Glutaredoxin_euk/vir"/>
</dbReference>
<evidence type="ECO:0000256" key="1">
    <source>
        <dbReference type="ARBA" id="ARBA00000217"/>
    </source>
</evidence>
<dbReference type="GO" id="GO:0004364">
    <property type="term" value="F:glutathione transferase activity"/>
    <property type="evidence" value="ECO:0007669"/>
    <property type="project" value="UniProtKB-EC"/>
</dbReference>
<dbReference type="InterPro" id="IPR014025">
    <property type="entry name" value="Glutaredoxin_subgr"/>
</dbReference>
<protein>
    <submittedName>
        <fullName evidence="9">Grx1p</fullName>
    </submittedName>
</protein>
<dbReference type="EMBL" id="ALIE01000018">
    <property type="protein sequence ID" value="EJS44532.1"/>
    <property type="molecule type" value="Genomic_DNA"/>
</dbReference>
<dbReference type="InterPro" id="IPR011767">
    <property type="entry name" value="GLR_AS"/>
</dbReference>
<evidence type="ECO:0000256" key="6">
    <source>
        <dbReference type="ARBA" id="ARBA00035808"/>
    </source>
</evidence>
<evidence type="ECO:0000259" key="8">
    <source>
        <dbReference type="Pfam" id="PF00462"/>
    </source>
</evidence>
<dbReference type="GO" id="GO:0034599">
    <property type="term" value="P:cellular response to oxidative stress"/>
    <property type="evidence" value="ECO:0007669"/>
    <property type="project" value="TreeGrafter"/>
</dbReference>
<proteinExistence type="predicted"/>
<evidence type="ECO:0000313" key="10">
    <source>
        <dbReference type="Proteomes" id="UP000006968"/>
    </source>
</evidence>
<dbReference type="FunFam" id="3.40.30.10:FF:000026">
    <property type="entry name" value="Glutaredoxin 2"/>
    <property type="match status" value="1"/>
</dbReference>
<evidence type="ECO:0000256" key="7">
    <source>
        <dbReference type="ARBA" id="ARBA00047960"/>
    </source>
</evidence>
<evidence type="ECO:0000313" key="9">
    <source>
        <dbReference type="EMBL" id="EJS44532.1"/>
    </source>
</evidence>
<keyword evidence="4" id="KW-1015">Disulfide bond</keyword>
<dbReference type="PRINTS" id="PR00160">
    <property type="entry name" value="GLUTAREDOXIN"/>
</dbReference>
<dbReference type="InterPro" id="IPR036249">
    <property type="entry name" value="Thioredoxin-like_sf"/>
</dbReference>
<dbReference type="OrthoDB" id="418495at2759"/>
<comment type="catalytic activity">
    <reaction evidence="1">
        <text>2 glutathione + H2O2 = glutathione disulfide + 2 H2O</text>
        <dbReference type="Rhea" id="RHEA:16833"/>
        <dbReference type="ChEBI" id="CHEBI:15377"/>
        <dbReference type="ChEBI" id="CHEBI:16240"/>
        <dbReference type="ChEBI" id="CHEBI:57925"/>
        <dbReference type="ChEBI" id="CHEBI:58297"/>
        <dbReference type="EC" id="1.11.1.9"/>
    </reaction>
</comment>
<dbReference type="Pfam" id="PF00462">
    <property type="entry name" value="Glutaredoxin"/>
    <property type="match status" value="1"/>
</dbReference>
<dbReference type="SUPFAM" id="SSF52833">
    <property type="entry name" value="Thioredoxin-like"/>
    <property type="match status" value="1"/>
</dbReference>
<comment type="catalytic activity">
    <reaction evidence="7">
        <text>RX + glutathione = an S-substituted glutathione + a halide anion + H(+)</text>
        <dbReference type="Rhea" id="RHEA:16437"/>
        <dbReference type="ChEBI" id="CHEBI:15378"/>
        <dbReference type="ChEBI" id="CHEBI:16042"/>
        <dbReference type="ChEBI" id="CHEBI:17792"/>
        <dbReference type="ChEBI" id="CHEBI:57925"/>
        <dbReference type="ChEBI" id="CHEBI:90779"/>
        <dbReference type="EC" id="2.5.1.18"/>
    </reaction>
</comment>
<evidence type="ECO:0000256" key="2">
    <source>
        <dbReference type="ARBA" id="ARBA00022448"/>
    </source>
</evidence>
<evidence type="ECO:0000256" key="5">
    <source>
        <dbReference type="ARBA" id="ARBA00023284"/>
    </source>
</evidence>
<dbReference type="PANTHER" id="PTHR45694:SF18">
    <property type="entry name" value="GLUTAREDOXIN-1-RELATED"/>
    <property type="match status" value="1"/>
</dbReference>
<dbReference type="CDD" id="cd03419">
    <property type="entry name" value="GRX_GRXh_1_2_like"/>
    <property type="match status" value="1"/>
</dbReference>
<dbReference type="PROSITE" id="PS51354">
    <property type="entry name" value="GLUTAREDOXIN_2"/>
    <property type="match status" value="1"/>
</dbReference>
<keyword evidence="2" id="KW-0813">Transport</keyword>
<dbReference type="GO" id="GO:0015038">
    <property type="term" value="F:glutathione disulfide oxidoreductase activity"/>
    <property type="evidence" value="ECO:0007669"/>
    <property type="project" value="TreeGrafter"/>
</dbReference>
<dbReference type="PROSITE" id="PS00195">
    <property type="entry name" value="GLUTAREDOXIN_1"/>
    <property type="match status" value="1"/>
</dbReference>
<evidence type="ECO:0000256" key="3">
    <source>
        <dbReference type="ARBA" id="ARBA00022982"/>
    </source>
</evidence>
<evidence type="ECO:0000256" key="4">
    <source>
        <dbReference type="ARBA" id="ARBA00023157"/>
    </source>
</evidence>
<accession>J8LQX6</accession>
<dbReference type="GO" id="GO:0005634">
    <property type="term" value="C:nucleus"/>
    <property type="evidence" value="ECO:0007669"/>
    <property type="project" value="TreeGrafter"/>
</dbReference>
<dbReference type="Proteomes" id="UP000006968">
    <property type="component" value="Chromosome III"/>
</dbReference>
<dbReference type="PANTHER" id="PTHR45694">
    <property type="entry name" value="GLUTAREDOXIN 2"/>
    <property type="match status" value="1"/>
</dbReference>
<dbReference type="GO" id="GO:0005737">
    <property type="term" value="C:cytoplasm"/>
    <property type="evidence" value="ECO:0007669"/>
    <property type="project" value="TreeGrafter"/>
</dbReference>
<name>J8LQX6_SACAR</name>
<comment type="catalytic activity">
    <reaction evidence="6">
        <text>1-chloro-2,4-dinitrobenzene + glutathione = 2,4-dinitrophenyl-S-glutathione + chloride + H(+)</text>
        <dbReference type="Rhea" id="RHEA:51220"/>
        <dbReference type="ChEBI" id="CHEBI:15378"/>
        <dbReference type="ChEBI" id="CHEBI:17996"/>
        <dbReference type="ChEBI" id="CHEBI:34718"/>
        <dbReference type="ChEBI" id="CHEBI:57925"/>
        <dbReference type="ChEBI" id="CHEBI:133977"/>
        <dbReference type="EC" id="2.5.1.18"/>
    </reaction>
</comment>
<dbReference type="HOGENOM" id="CLU_026126_7_2_1"/>
<dbReference type="GO" id="GO:0004602">
    <property type="term" value="F:glutathione peroxidase activity"/>
    <property type="evidence" value="ECO:0007669"/>
    <property type="project" value="UniProtKB-EC"/>
</dbReference>
<feature type="domain" description="Glutaredoxin" evidence="8">
    <location>
        <begin position="19"/>
        <end position="85"/>
    </location>
</feature>